<dbReference type="PANTHER" id="PTHR38459:SF1">
    <property type="entry name" value="PROPHAGE BACTOPRENOL-LINKED GLUCOSE TRANSLOCASE HOMOLOG"/>
    <property type="match status" value="1"/>
</dbReference>
<evidence type="ECO:0000313" key="8">
    <source>
        <dbReference type="EMBL" id="MFC5066559.1"/>
    </source>
</evidence>
<dbReference type="EMBL" id="JBHSJF010000001">
    <property type="protein sequence ID" value="MFC5066559.1"/>
    <property type="molecule type" value="Genomic_DNA"/>
</dbReference>
<dbReference type="RefSeq" id="WP_379769008.1">
    <property type="nucleotide sequence ID" value="NZ_JBHSJF010000001.1"/>
</dbReference>
<evidence type="ECO:0000313" key="9">
    <source>
        <dbReference type="Proteomes" id="UP001595796"/>
    </source>
</evidence>
<comment type="similarity">
    <text evidence="2">Belongs to the GtrA family.</text>
</comment>
<dbReference type="Pfam" id="PF04138">
    <property type="entry name" value="GtrA_DPMS_TM"/>
    <property type="match status" value="1"/>
</dbReference>
<organism evidence="8 9">
    <name type="scientific">Flaviflagellibacter deserti</name>
    <dbReference type="NCBI Taxonomy" id="2267266"/>
    <lineage>
        <taxon>Bacteria</taxon>
        <taxon>Pseudomonadati</taxon>
        <taxon>Pseudomonadota</taxon>
        <taxon>Alphaproteobacteria</taxon>
        <taxon>Hyphomicrobiales</taxon>
        <taxon>Flaviflagellibacter</taxon>
    </lineage>
</organism>
<keyword evidence="3 6" id="KW-0812">Transmembrane</keyword>
<sequence length="144" mass="15575">MKSRITALMANQVFRFLLLGGFAAAVNWIVRFPLSLVMPFPAAVLVAYMIGMGVGFTLYRTYVFPGSSRTLLEQSLTFLGVNLVGAVVVLVLTDLFLGLQSGSTWPEFMREGLAHGFAIGVGAVVNFFGHKLLTFRGARRAAAV</sequence>
<feature type="transmembrane region" description="Helical" evidence="6">
    <location>
        <begin position="12"/>
        <end position="30"/>
    </location>
</feature>
<keyword evidence="4 6" id="KW-1133">Transmembrane helix</keyword>
<evidence type="ECO:0000256" key="5">
    <source>
        <dbReference type="ARBA" id="ARBA00023136"/>
    </source>
</evidence>
<feature type="domain" description="GtrA/DPMS transmembrane" evidence="7">
    <location>
        <begin position="15"/>
        <end position="135"/>
    </location>
</feature>
<reference evidence="9" key="1">
    <citation type="journal article" date="2019" name="Int. J. Syst. Evol. Microbiol.">
        <title>The Global Catalogue of Microorganisms (GCM) 10K type strain sequencing project: providing services to taxonomists for standard genome sequencing and annotation.</title>
        <authorList>
            <consortium name="The Broad Institute Genomics Platform"/>
            <consortium name="The Broad Institute Genome Sequencing Center for Infectious Disease"/>
            <person name="Wu L."/>
            <person name="Ma J."/>
        </authorList>
    </citation>
    <scope>NUCLEOTIDE SEQUENCE [LARGE SCALE GENOMIC DNA]</scope>
    <source>
        <strain evidence="9">CGMCC 1.16444</strain>
    </source>
</reference>
<protein>
    <submittedName>
        <fullName evidence="8">GtrA family protein</fullName>
    </submittedName>
</protein>
<evidence type="ECO:0000256" key="3">
    <source>
        <dbReference type="ARBA" id="ARBA00022692"/>
    </source>
</evidence>
<proteinExistence type="inferred from homology"/>
<comment type="caution">
    <text evidence="8">The sequence shown here is derived from an EMBL/GenBank/DDBJ whole genome shotgun (WGS) entry which is preliminary data.</text>
</comment>
<name>A0ABV9YWL4_9HYPH</name>
<evidence type="ECO:0000256" key="1">
    <source>
        <dbReference type="ARBA" id="ARBA00004141"/>
    </source>
</evidence>
<dbReference type="InterPro" id="IPR007267">
    <property type="entry name" value="GtrA_DPMS_TM"/>
</dbReference>
<dbReference type="PANTHER" id="PTHR38459">
    <property type="entry name" value="PROPHAGE BACTOPRENOL-LINKED GLUCOSE TRANSLOCASE HOMOLOG"/>
    <property type="match status" value="1"/>
</dbReference>
<comment type="subcellular location">
    <subcellularLocation>
        <location evidence="1">Membrane</location>
        <topology evidence="1">Multi-pass membrane protein</topology>
    </subcellularLocation>
</comment>
<gene>
    <name evidence="8" type="ORF">ACFPFW_00850</name>
</gene>
<feature type="transmembrane region" description="Helical" evidence="6">
    <location>
        <begin position="112"/>
        <end position="129"/>
    </location>
</feature>
<dbReference type="InterPro" id="IPR051401">
    <property type="entry name" value="GtrA_CellWall_Glycosyl"/>
</dbReference>
<keyword evidence="5 6" id="KW-0472">Membrane</keyword>
<evidence type="ECO:0000256" key="4">
    <source>
        <dbReference type="ARBA" id="ARBA00022989"/>
    </source>
</evidence>
<dbReference type="Proteomes" id="UP001595796">
    <property type="component" value="Unassembled WGS sequence"/>
</dbReference>
<evidence type="ECO:0000256" key="6">
    <source>
        <dbReference type="SAM" id="Phobius"/>
    </source>
</evidence>
<feature type="transmembrane region" description="Helical" evidence="6">
    <location>
        <begin position="36"/>
        <end position="59"/>
    </location>
</feature>
<evidence type="ECO:0000259" key="7">
    <source>
        <dbReference type="Pfam" id="PF04138"/>
    </source>
</evidence>
<keyword evidence="9" id="KW-1185">Reference proteome</keyword>
<accession>A0ABV9YWL4</accession>
<evidence type="ECO:0000256" key="2">
    <source>
        <dbReference type="ARBA" id="ARBA00009399"/>
    </source>
</evidence>
<feature type="transmembrane region" description="Helical" evidence="6">
    <location>
        <begin position="71"/>
        <end position="92"/>
    </location>
</feature>